<dbReference type="PANTHER" id="PTHR36180:SF1">
    <property type="entry name" value="ANTA_ANTB ANTIREPRESSOR DOMAIN-CONTAINING PROTEIN"/>
    <property type="match status" value="1"/>
</dbReference>
<comment type="caution">
    <text evidence="2">The sequence shown here is derived from an EMBL/GenBank/DDBJ whole genome shotgun (WGS) entry which is preliminary data.</text>
</comment>
<evidence type="ECO:0000313" key="3">
    <source>
        <dbReference type="Proteomes" id="UP000244178"/>
    </source>
</evidence>
<dbReference type="RefSeq" id="WP_108546496.1">
    <property type="nucleotide sequence ID" value="NZ_PYJM01000013.1"/>
</dbReference>
<sequence>MNTNQLIPVFTGTISCEQAQLVDARELHRFLEVDTHFKDWIARRIAEYGFTENEDYVLVAQNRAINGRGGDRRSKDYHVTLDMGKELAMVERNEKGRQARRYFIDMERKALEAAGQPALDLPPLALQRWLISFDHTGKQSITPVPIDAYVLTQQQMFDAFNTPNGIYLSLPELIDFAMATLTQIKIRTTQRPR</sequence>
<dbReference type="Proteomes" id="UP000244178">
    <property type="component" value="Unassembled WGS sequence"/>
</dbReference>
<organism evidence="2 3">
    <name type="scientific">Pseudomonas protegens</name>
    <dbReference type="NCBI Taxonomy" id="380021"/>
    <lineage>
        <taxon>Bacteria</taxon>
        <taxon>Pseudomonadati</taxon>
        <taxon>Pseudomonadota</taxon>
        <taxon>Gammaproteobacteria</taxon>
        <taxon>Pseudomonadales</taxon>
        <taxon>Pseudomonadaceae</taxon>
        <taxon>Pseudomonas</taxon>
    </lineage>
</organism>
<evidence type="ECO:0000259" key="1">
    <source>
        <dbReference type="Pfam" id="PF08346"/>
    </source>
</evidence>
<evidence type="ECO:0000313" key="2">
    <source>
        <dbReference type="EMBL" id="PUA41464.1"/>
    </source>
</evidence>
<dbReference type="AlphaFoldDB" id="A0A2T6GBD1"/>
<proteinExistence type="predicted"/>
<name>A0A2T6GBD1_9PSED</name>
<protein>
    <recommendedName>
        <fullName evidence="1">AntA/AntB antirepressor domain-containing protein</fullName>
    </recommendedName>
</protein>
<feature type="domain" description="AntA/AntB antirepressor" evidence="1">
    <location>
        <begin position="22"/>
        <end position="93"/>
    </location>
</feature>
<dbReference type="InterPro" id="IPR013557">
    <property type="entry name" value="AntA/B_antirep"/>
</dbReference>
<dbReference type="PANTHER" id="PTHR36180">
    <property type="entry name" value="DNA-BINDING PROTEIN-RELATED-RELATED"/>
    <property type="match status" value="1"/>
</dbReference>
<accession>A0A2T6GBD1</accession>
<gene>
    <name evidence="2" type="ORF">C5U62_32035</name>
</gene>
<dbReference type="Pfam" id="PF08346">
    <property type="entry name" value="AntA"/>
    <property type="match status" value="1"/>
</dbReference>
<reference evidence="2 3" key="1">
    <citation type="submission" date="2018-03" db="EMBL/GenBank/DDBJ databases">
        <title>Draft genome sequence of the plant growth promoting rhizobacterium Pseudomonas protegens strain BNJ-SS-45 isolated from wheat (Triticum aestivum) rhizosphere.</title>
        <authorList>
            <person name="Bajpai A."/>
            <person name="Shende K."/>
            <person name="Meena N."/>
            <person name="Upadhyayula S.R."/>
            <person name="Suravajhala P."/>
            <person name="Medicherla K.M."/>
            <person name="Johri B.N."/>
        </authorList>
    </citation>
    <scope>NUCLEOTIDE SEQUENCE [LARGE SCALE GENOMIC DNA]</scope>
    <source>
        <strain evidence="2 3">BNJ-SS-45</strain>
    </source>
</reference>
<dbReference type="EMBL" id="PYJM01000013">
    <property type="protein sequence ID" value="PUA41464.1"/>
    <property type="molecule type" value="Genomic_DNA"/>
</dbReference>